<evidence type="ECO:0000313" key="1">
    <source>
        <dbReference type="EMBL" id="SEM23259.1"/>
    </source>
</evidence>
<gene>
    <name evidence="1" type="ORF">SAMN05661044_04595</name>
</gene>
<evidence type="ECO:0000313" key="2">
    <source>
        <dbReference type="Proteomes" id="UP000199421"/>
    </source>
</evidence>
<protein>
    <submittedName>
        <fullName evidence="1">Uncharacterized protein</fullName>
    </submittedName>
</protein>
<name>A0A1H7WQG5_OLID1</name>
<dbReference type="EMBL" id="FOAF01000009">
    <property type="protein sequence ID" value="SEM23259.1"/>
    <property type="molecule type" value="Genomic_DNA"/>
</dbReference>
<dbReference type="STRING" id="407022.SAMN05661044_04595"/>
<accession>A0A1H7WQG5</accession>
<dbReference type="AlphaFoldDB" id="A0A1H7WQG5"/>
<organism evidence="1 2">
    <name type="scientific">Olivibacter domesticus</name>
    <name type="common">Pseudosphingobacterium domesticum</name>
    <dbReference type="NCBI Taxonomy" id="407022"/>
    <lineage>
        <taxon>Bacteria</taxon>
        <taxon>Pseudomonadati</taxon>
        <taxon>Bacteroidota</taxon>
        <taxon>Sphingobacteriia</taxon>
        <taxon>Sphingobacteriales</taxon>
        <taxon>Sphingobacteriaceae</taxon>
        <taxon>Olivibacter</taxon>
    </lineage>
</organism>
<dbReference type="Proteomes" id="UP000199421">
    <property type="component" value="Unassembled WGS sequence"/>
</dbReference>
<reference evidence="2" key="1">
    <citation type="submission" date="2016-10" db="EMBL/GenBank/DDBJ databases">
        <authorList>
            <person name="Varghese N."/>
            <person name="Submissions S."/>
        </authorList>
    </citation>
    <scope>NUCLEOTIDE SEQUENCE [LARGE SCALE GENOMIC DNA]</scope>
    <source>
        <strain evidence="2">DSM 18733</strain>
    </source>
</reference>
<proteinExistence type="predicted"/>
<sequence>MPRIISLAFCFRNEMVWKNTNSTSTINNDEFRNLLFQNGTLSWGDTIQPHARSLNNVRQCFRNSE</sequence>
<keyword evidence="2" id="KW-1185">Reference proteome</keyword>